<organism evidence="1 2">
    <name type="scientific">Fusarium torulosum</name>
    <dbReference type="NCBI Taxonomy" id="33205"/>
    <lineage>
        <taxon>Eukaryota</taxon>
        <taxon>Fungi</taxon>
        <taxon>Dikarya</taxon>
        <taxon>Ascomycota</taxon>
        <taxon>Pezizomycotina</taxon>
        <taxon>Sordariomycetes</taxon>
        <taxon>Hypocreomycetidae</taxon>
        <taxon>Hypocreales</taxon>
        <taxon>Nectriaceae</taxon>
        <taxon>Fusarium</taxon>
    </lineage>
</organism>
<comment type="caution">
    <text evidence="1">The sequence shown here is derived from an EMBL/GenBank/DDBJ whole genome shotgun (WGS) entry which is preliminary data.</text>
</comment>
<dbReference type="PANTHER" id="PTHR33481:SF1">
    <property type="entry name" value="ENDONUCLEASE_EXONUCLEASE_PHOSPHATASE DOMAIN-CONTAINING PROTEIN-RELATED"/>
    <property type="match status" value="1"/>
</dbReference>
<name>A0AAE8SPU2_9HYPO</name>
<proteinExistence type="predicted"/>
<dbReference type="EMBL" id="ONZP01000784">
    <property type="protein sequence ID" value="SPJ90947.1"/>
    <property type="molecule type" value="Genomic_DNA"/>
</dbReference>
<sequence length="216" mass="24582">MTLARSTAGSTQDVFLKEVKKELRDDLRKGKAQFWEKMINEAGSRQDIFRITKWARASDPFQPPPLQIGDDIFESQAKKAAALRRATLERRSAEDDIGDPWEVEVSPSPLPFQAAVSLDEATDVVLRTGNTSPGSDNITTAFLRACWPQIADYTRLIYVCCLTLGHHPRAITFDPDKTEVMHFSRQNDHYSPPVFHGTIEKRPEESLRWLGIWLDR</sequence>
<reference evidence="1" key="1">
    <citation type="submission" date="2018-03" db="EMBL/GenBank/DDBJ databases">
        <authorList>
            <person name="Guldener U."/>
        </authorList>
    </citation>
    <scope>NUCLEOTIDE SEQUENCE</scope>
</reference>
<gene>
    <name evidence="1" type="ORF">FTOL_13349</name>
</gene>
<protein>
    <submittedName>
        <fullName evidence="1">Uncharacterized protein</fullName>
    </submittedName>
</protein>
<dbReference type="AlphaFoldDB" id="A0AAE8SPU2"/>
<evidence type="ECO:0000313" key="2">
    <source>
        <dbReference type="Proteomes" id="UP001187734"/>
    </source>
</evidence>
<keyword evidence="2" id="KW-1185">Reference proteome</keyword>
<dbReference type="PANTHER" id="PTHR33481">
    <property type="entry name" value="REVERSE TRANSCRIPTASE"/>
    <property type="match status" value="1"/>
</dbReference>
<dbReference type="Proteomes" id="UP001187734">
    <property type="component" value="Unassembled WGS sequence"/>
</dbReference>
<accession>A0AAE8SPU2</accession>
<evidence type="ECO:0000313" key="1">
    <source>
        <dbReference type="EMBL" id="SPJ90947.1"/>
    </source>
</evidence>